<protein>
    <submittedName>
        <fullName evidence="2">Uncharacterized protein</fullName>
    </submittedName>
</protein>
<dbReference type="Gene3D" id="1.25.10.10">
    <property type="entry name" value="Leucine-rich Repeat Variant"/>
    <property type="match status" value="1"/>
</dbReference>
<dbReference type="PANTHER" id="PTHR45958:SF4">
    <property type="entry name" value="U-BOX DOMAIN-CONTAINING PROTEIN 42-RELATED"/>
    <property type="match status" value="1"/>
</dbReference>
<accession>A0A8J5BXX0</accession>
<dbReference type="SUPFAM" id="SSF48371">
    <property type="entry name" value="ARM repeat"/>
    <property type="match status" value="1"/>
</dbReference>
<reference evidence="2 3" key="1">
    <citation type="submission" date="2020-08" db="EMBL/GenBank/DDBJ databases">
        <title>Plant Genome Project.</title>
        <authorList>
            <person name="Zhang R.-G."/>
        </authorList>
    </citation>
    <scope>NUCLEOTIDE SEQUENCE [LARGE SCALE GENOMIC DNA]</scope>
    <source>
        <tissue evidence="2">Rhizome</tissue>
    </source>
</reference>
<evidence type="ECO:0000313" key="2">
    <source>
        <dbReference type="EMBL" id="KAG6468293.1"/>
    </source>
</evidence>
<proteinExistence type="predicted"/>
<evidence type="ECO:0000256" key="1">
    <source>
        <dbReference type="SAM" id="MobiDB-lite"/>
    </source>
</evidence>
<dbReference type="PANTHER" id="PTHR45958">
    <property type="entry name" value="RING-TYPE E3 UBIQUITIN TRANSFERASE"/>
    <property type="match status" value="1"/>
</dbReference>
<comment type="caution">
    <text evidence="2">The sequence shown here is derived from an EMBL/GenBank/DDBJ whole genome shotgun (WGS) entry which is preliminary data.</text>
</comment>
<sequence>MWQSEGFAAGGKAKKGSKGGDAPKAAGLSKEVKSTTVYGANILKEGGDPKILPDAEYPDWLWHLLDKRPPLSELRRKDSETLPFEDLKRFVKLDNHAIKELQVLSQLRRCNREHMHNAGIKLLIFFCTNVRCGVMQFLRLLVEDEAGIGGTPGGILILISMKYNKEADPFSAAKAEETLKNLEKSPINVRCMAENGFVEPLLNHLIDAGSEEVQMETYVAERASTTLIQMINGGNTSIRREALRALVQISAHPPNCKILMAAGIMQTVVEEILPCRINSEPLDSPKEAATILANILESDEEGSSEMKVSETGHTIVSHYFIYSIAQLIKSSIPEEASANLVRILLSLAKLPYGWPL</sequence>
<gene>
    <name evidence="2" type="ORF">ZIOFF_072917</name>
</gene>
<dbReference type="InterPro" id="IPR013870">
    <property type="entry name" value="Ribosomal_mL54"/>
</dbReference>
<dbReference type="InterPro" id="IPR016024">
    <property type="entry name" value="ARM-type_fold"/>
</dbReference>
<dbReference type="AlphaFoldDB" id="A0A8J5BXX0"/>
<evidence type="ECO:0000313" key="3">
    <source>
        <dbReference type="Proteomes" id="UP000734854"/>
    </source>
</evidence>
<keyword evidence="3" id="KW-1185">Reference proteome</keyword>
<dbReference type="Pfam" id="PF08561">
    <property type="entry name" value="Ribosomal_L37"/>
    <property type="match status" value="1"/>
</dbReference>
<feature type="region of interest" description="Disordered" evidence="1">
    <location>
        <begin position="1"/>
        <end position="28"/>
    </location>
</feature>
<dbReference type="InterPro" id="IPR011989">
    <property type="entry name" value="ARM-like"/>
</dbReference>
<organism evidence="2 3">
    <name type="scientific">Zingiber officinale</name>
    <name type="common">Ginger</name>
    <name type="synonym">Amomum zingiber</name>
    <dbReference type="NCBI Taxonomy" id="94328"/>
    <lineage>
        <taxon>Eukaryota</taxon>
        <taxon>Viridiplantae</taxon>
        <taxon>Streptophyta</taxon>
        <taxon>Embryophyta</taxon>
        <taxon>Tracheophyta</taxon>
        <taxon>Spermatophyta</taxon>
        <taxon>Magnoliopsida</taxon>
        <taxon>Liliopsida</taxon>
        <taxon>Zingiberales</taxon>
        <taxon>Zingiberaceae</taxon>
        <taxon>Zingiber</taxon>
    </lineage>
</organism>
<name>A0A8J5BXX0_ZINOF</name>
<dbReference type="Proteomes" id="UP000734854">
    <property type="component" value="Unassembled WGS sequence"/>
</dbReference>
<dbReference type="InterPro" id="IPR052608">
    <property type="entry name" value="U-box_domain_protein"/>
</dbReference>
<dbReference type="EMBL" id="JACMSC010000022">
    <property type="protein sequence ID" value="KAG6468293.1"/>
    <property type="molecule type" value="Genomic_DNA"/>
</dbReference>